<dbReference type="InterPro" id="IPR002941">
    <property type="entry name" value="DNA_methylase_N4/N6"/>
</dbReference>
<proteinExistence type="inferred from homology"/>
<evidence type="ECO:0000256" key="3">
    <source>
        <dbReference type="ARBA" id="ARBA00022679"/>
    </source>
</evidence>
<keyword evidence="5" id="KW-0680">Restriction system</keyword>
<keyword evidence="3 10" id="KW-0808">Transferase</keyword>
<organism evidence="10 11">
    <name type="scientific">Haemophilus paracuniculus</name>
    <dbReference type="NCBI Taxonomy" id="734"/>
    <lineage>
        <taxon>Bacteria</taxon>
        <taxon>Pseudomonadati</taxon>
        <taxon>Pseudomonadota</taxon>
        <taxon>Gammaproteobacteria</taxon>
        <taxon>Pasteurellales</taxon>
        <taxon>Pasteurellaceae</taxon>
        <taxon>Haemophilus</taxon>
    </lineage>
</organism>
<evidence type="ECO:0000259" key="9">
    <source>
        <dbReference type="Pfam" id="PF01555"/>
    </source>
</evidence>
<dbReference type="SUPFAM" id="SSF53335">
    <property type="entry name" value="S-adenosyl-L-methionine-dependent methyltransferases"/>
    <property type="match status" value="2"/>
</dbReference>
<dbReference type="PRINTS" id="PR00508">
    <property type="entry name" value="S21N4MTFRASE"/>
</dbReference>
<dbReference type="Proteomes" id="UP000190867">
    <property type="component" value="Unassembled WGS sequence"/>
</dbReference>
<dbReference type="PROSITE" id="PS00093">
    <property type="entry name" value="N4_MTASE"/>
    <property type="match status" value="1"/>
</dbReference>
<dbReference type="Pfam" id="PF01555">
    <property type="entry name" value="N6_N4_Mtase"/>
    <property type="match status" value="1"/>
</dbReference>
<keyword evidence="11" id="KW-1185">Reference proteome</keyword>
<gene>
    <name evidence="10" type="ORF">B0187_07520</name>
</gene>
<comment type="caution">
    <text evidence="10">The sequence shown here is derived from an EMBL/GenBank/DDBJ whole genome shotgun (WGS) entry which is preliminary data.</text>
</comment>
<evidence type="ECO:0000313" key="10">
    <source>
        <dbReference type="EMBL" id="OOR98722.1"/>
    </source>
</evidence>
<evidence type="ECO:0000256" key="4">
    <source>
        <dbReference type="ARBA" id="ARBA00022691"/>
    </source>
</evidence>
<evidence type="ECO:0000256" key="1">
    <source>
        <dbReference type="ARBA" id="ARBA00010203"/>
    </source>
</evidence>
<evidence type="ECO:0000313" key="11">
    <source>
        <dbReference type="Proteomes" id="UP000190867"/>
    </source>
</evidence>
<dbReference type="GO" id="GO:0005737">
    <property type="term" value="C:cytoplasm"/>
    <property type="evidence" value="ECO:0007669"/>
    <property type="project" value="TreeGrafter"/>
</dbReference>
<dbReference type="InterPro" id="IPR017985">
    <property type="entry name" value="MeTrfase_CN4_CS"/>
</dbReference>
<name>A0A1T0AR11_9PAST</name>
<dbReference type="STRING" id="734.B0187_07520"/>
<evidence type="ECO:0000256" key="6">
    <source>
        <dbReference type="ARBA" id="ARBA00023125"/>
    </source>
</evidence>
<dbReference type="OrthoDB" id="9816043at2"/>
<evidence type="ECO:0000256" key="8">
    <source>
        <dbReference type="RuleBase" id="RU362026"/>
    </source>
</evidence>
<dbReference type="CDD" id="cd02440">
    <property type="entry name" value="AdoMet_MTases"/>
    <property type="match status" value="1"/>
</dbReference>
<sequence length="287" mass="33014">MNNIPQEKNLNGVYDARNKLNDLTGKEWLKLTKSFWFSEKCAADKAAMKHPAPFLIKDTEKLISFFTKRGMTVLDPFCGSGTTIIAAHNLERKCIGFDLNETYKTLAINRLDDLNIIDNYKYLLGNSLDLSKHLEKESIDYIVTSPPYHNILKNKAQGLRTDKSEKGFRNGGRIGANYYSDKPEDLGNCETYHDFLTKLKELFTYLFQALKEGRYCTIVISDFTVDKKEINVQGDIVRIMQSIGFEFVGTTILLQDNKPLYPFGYPFAYKINHNHQNMISFRRVTKT</sequence>
<dbReference type="RefSeq" id="WP_078237250.1">
    <property type="nucleotide sequence ID" value="NZ_MUYA01000009.1"/>
</dbReference>
<dbReference type="Gene3D" id="3.40.50.150">
    <property type="entry name" value="Vaccinia Virus protein VP39"/>
    <property type="match status" value="2"/>
</dbReference>
<comment type="catalytic activity">
    <reaction evidence="7">
        <text>a 2'-deoxycytidine in DNA + S-adenosyl-L-methionine = an N(4)-methyl-2'-deoxycytidine in DNA + S-adenosyl-L-homocysteine + H(+)</text>
        <dbReference type="Rhea" id="RHEA:16857"/>
        <dbReference type="Rhea" id="RHEA-COMP:11369"/>
        <dbReference type="Rhea" id="RHEA-COMP:13674"/>
        <dbReference type="ChEBI" id="CHEBI:15378"/>
        <dbReference type="ChEBI" id="CHEBI:57856"/>
        <dbReference type="ChEBI" id="CHEBI:59789"/>
        <dbReference type="ChEBI" id="CHEBI:85452"/>
        <dbReference type="ChEBI" id="CHEBI:137933"/>
        <dbReference type="EC" id="2.1.1.113"/>
    </reaction>
</comment>
<comment type="similarity">
    <text evidence="1">Belongs to the N(4)/N(6)-methyltransferase family. N(4) subfamily.</text>
</comment>
<keyword evidence="2 10" id="KW-0489">Methyltransferase</keyword>
<keyword evidence="4" id="KW-0949">S-adenosyl-L-methionine</keyword>
<dbReference type="GO" id="GO:0015667">
    <property type="term" value="F:site-specific DNA-methyltransferase (cytosine-N4-specific) activity"/>
    <property type="evidence" value="ECO:0007669"/>
    <property type="project" value="UniProtKB-EC"/>
</dbReference>
<dbReference type="AlphaFoldDB" id="A0A1T0AR11"/>
<dbReference type="PANTHER" id="PTHR13370">
    <property type="entry name" value="RNA METHYLASE-RELATED"/>
    <property type="match status" value="1"/>
</dbReference>
<feature type="domain" description="DNA methylase N-4/N-6" evidence="9">
    <location>
        <begin position="14"/>
        <end position="108"/>
    </location>
</feature>
<evidence type="ECO:0000256" key="2">
    <source>
        <dbReference type="ARBA" id="ARBA00022603"/>
    </source>
</evidence>
<accession>A0A1T0AR11</accession>
<reference evidence="10 11" key="1">
    <citation type="submission" date="2017-02" db="EMBL/GenBank/DDBJ databases">
        <title>Draft genome sequence of Haemophilus paracuniculus CCUG 43573 type strain.</title>
        <authorList>
            <person name="Engstrom-Jakobsson H."/>
            <person name="Salva-Serra F."/>
            <person name="Thorell K."/>
            <person name="Gonzales-Siles L."/>
            <person name="Karlsson R."/>
            <person name="Boulund F."/>
            <person name="Engstrand L."/>
            <person name="Kristiansson E."/>
            <person name="Moore E."/>
        </authorList>
    </citation>
    <scope>NUCLEOTIDE SEQUENCE [LARGE SCALE GENOMIC DNA]</scope>
    <source>
        <strain evidence="10 11">CCUG 43573</strain>
    </source>
</reference>
<dbReference type="GO" id="GO:0009307">
    <property type="term" value="P:DNA restriction-modification system"/>
    <property type="evidence" value="ECO:0007669"/>
    <property type="project" value="UniProtKB-KW"/>
</dbReference>
<dbReference type="InterPro" id="IPR001091">
    <property type="entry name" value="RM_Methyltransferase"/>
</dbReference>
<dbReference type="GO" id="GO:0008170">
    <property type="term" value="F:N-methyltransferase activity"/>
    <property type="evidence" value="ECO:0007669"/>
    <property type="project" value="InterPro"/>
</dbReference>
<protein>
    <recommendedName>
        <fullName evidence="8">Methyltransferase</fullName>
        <ecNumber evidence="8">2.1.1.-</ecNumber>
    </recommendedName>
</protein>
<keyword evidence="6" id="KW-0238">DNA-binding</keyword>
<dbReference type="GO" id="GO:0032259">
    <property type="term" value="P:methylation"/>
    <property type="evidence" value="ECO:0007669"/>
    <property type="project" value="UniProtKB-KW"/>
</dbReference>
<dbReference type="PANTHER" id="PTHR13370:SF3">
    <property type="entry name" value="TRNA (GUANINE(10)-N2)-METHYLTRANSFERASE HOMOLOG"/>
    <property type="match status" value="1"/>
</dbReference>
<dbReference type="GO" id="GO:0003677">
    <property type="term" value="F:DNA binding"/>
    <property type="evidence" value="ECO:0007669"/>
    <property type="project" value="UniProtKB-KW"/>
</dbReference>
<dbReference type="InterPro" id="IPR029063">
    <property type="entry name" value="SAM-dependent_MTases_sf"/>
</dbReference>
<dbReference type="EMBL" id="MUYA01000009">
    <property type="protein sequence ID" value="OOR98722.1"/>
    <property type="molecule type" value="Genomic_DNA"/>
</dbReference>
<dbReference type="EC" id="2.1.1.-" evidence="8"/>
<evidence type="ECO:0000256" key="5">
    <source>
        <dbReference type="ARBA" id="ARBA00022747"/>
    </source>
</evidence>
<evidence type="ECO:0000256" key="7">
    <source>
        <dbReference type="ARBA" id="ARBA00049120"/>
    </source>
</evidence>